<evidence type="ECO:0000313" key="2">
    <source>
        <dbReference type="EMBL" id="SKB03647.1"/>
    </source>
</evidence>
<dbReference type="EMBL" id="FUYE01000015">
    <property type="protein sequence ID" value="SKB03647.1"/>
    <property type="molecule type" value="Genomic_DNA"/>
</dbReference>
<dbReference type="Gene3D" id="3.20.20.150">
    <property type="entry name" value="Divalent-metal-dependent TIM barrel enzymes"/>
    <property type="match status" value="1"/>
</dbReference>
<dbReference type="AlphaFoldDB" id="A0A1T4YP90"/>
<dbReference type="InterPro" id="IPR013022">
    <property type="entry name" value="Xyl_isomerase-like_TIM-brl"/>
</dbReference>
<evidence type="ECO:0000259" key="1">
    <source>
        <dbReference type="Pfam" id="PF01261"/>
    </source>
</evidence>
<dbReference type="InterPro" id="IPR050312">
    <property type="entry name" value="IolE/XylAMocC-like"/>
</dbReference>
<dbReference type="Proteomes" id="UP000190774">
    <property type="component" value="Unassembled WGS sequence"/>
</dbReference>
<dbReference type="InterPro" id="IPR036237">
    <property type="entry name" value="Xyl_isomerase-like_sf"/>
</dbReference>
<dbReference type="PANTHER" id="PTHR12110:SF53">
    <property type="entry name" value="BLR5974 PROTEIN"/>
    <property type="match status" value="1"/>
</dbReference>
<name>A0A1T4YP90_9BACT</name>
<keyword evidence="3" id="KW-1185">Reference proteome</keyword>
<gene>
    <name evidence="2" type="ORF">SAMN02745166_03866</name>
</gene>
<dbReference type="OrthoDB" id="186629at2"/>
<dbReference type="Pfam" id="PF01261">
    <property type="entry name" value="AP_endonuc_2"/>
    <property type="match status" value="1"/>
</dbReference>
<reference evidence="3" key="1">
    <citation type="submission" date="2017-02" db="EMBL/GenBank/DDBJ databases">
        <authorList>
            <person name="Varghese N."/>
            <person name="Submissions S."/>
        </authorList>
    </citation>
    <scope>NUCLEOTIDE SEQUENCE [LARGE SCALE GENOMIC DNA]</scope>
    <source>
        <strain evidence="3">ATCC 700200</strain>
    </source>
</reference>
<sequence>MCVLFTVPASPHILALSTCWNSHRHTEGRALVAEVIELGFEWIEVSHGTKISLLPDLLGAAESGEIKISSLHNFCPPPVEIMMDAPDAYEFTSAKAWERQRAIALTQKTVRMARRFGTDRVVIHLGTARVRGYTAKLEALAMAGQLYSREYSDLKLKFVMEREKASAKALDQVRAALDQVLPVCEEEKVRLGIETRSHYEQVPTEREMAILLEHYKDCPWIGSWHDFGHVQRQANLALLDHGLYLDQIAPRLIGCHVHDVKWPMRDHRAPLSTGGVNFGQLLPKVPEGLPLIWELSPGNKRQDVEEALIQWAGKSMA</sequence>
<dbReference type="STRING" id="48467.SAMN02745166_03866"/>
<keyword evidence="2" id="KW-0413">Isomerase</keyword>
<dbReference type="PANTHER" id="PTHR12110">
    <property type="entry name" value="HYDROXYPYRUVATE ISOMERASE"/>
    <property type="match status" value="1"/>
</dbReference>
<feature type="domain" description="Xylose isomerase-like TIM barrel" evidence="1">
    <location>
        <begin position="33"/>
        <end position="283"/>
    </location>
</feature>
<dbReference type="GO" id="GO:0016853">
    <property type="term" value="F:isomerase activity"/>
    <property type="evidence" value="ECO:0007669"/>
    <property type="project" value="UniProtKB-KW"/>
</dbReference>
<accession>A0A1T4YP90</accession>
<proteinExistence type="predicted"/>
<dbReference type="SUPFAM" id="SSF51658">
    <property type="entry name" value="Xylose isomerase-like"/>
    <property type="match status" value="1"/>
</dbReference>
<organism evidence="2 3">
    <name type="scientific">Prosthecobacter debontii</name>
    <dbReference type="NCBI Taxonomy" id="48467"/>
    <lineage>
        <taxon>Bacteria</taxon>
        <taxon>Pseudomonadati</taxon>
        <taxon>Verrucomicrobiota</taxon>
        <taxon>Verrucomicrobiia</taxon>
        <taxon>Verrucomicrobiales</taxon>
        <taxon>Verrucomicrobiaceae</taxon>
        <taxon>Prosthecobacter</taxon>
    </lineage>
</organism>
<protein>
    <submittedName>
        <fullName evidence="2">Sugar phosphate isomerase/epimerase</fullName>
    </submittedName>
</protein>
<evidence type="ECO:0000313" key="3">
    <source>
        <dbReference type="Proteomes" id="UP000190774"/>
    </source>
</evidence>